<keyword evidence="2" id="KW-1185">Reference proteome</keyword>
<dbReference type="Proteomes" id="UP000094285">
    <property type="component" value="Unassembled WGS sequence"/>
</dbReference>
<accession>A0A1E4SSW2</accession>
<reference evidence="2" key="1">
    <citation type="submission" date="2016-05" db="EMBL/GenBank/DDBJ databases">
        <title>Comparative genomics of biotechnologically important yeasts.</title>
        <authorList>
            <consortium name="DOE Joint Genome Institute"/>
            <person name="Riley R."/>
            <person name="Haridas S."/>
            <person name="Wolfe K.H."/>
            <person name="Lopes M.R."/>
            <person name="Hittinger C.T."/>
            <person name="Goker M."/>
            <person name="Salamov A."/>
            <person name="Wisecaver J."/>
            <person name="Long T.M."/>
            <person name="Aerts A.L."/>
            <person name="Barry K."/>
            <person name="Choi C."/>
            <person name="Clum A."/>
            <person name="Coughlan A.Y."/>
            <person name="Deshpande S."/>
            <person name="Douglass A.P."/>
            <person name="Hanson S.J."/>
            <person name="Klenk H.-P."/>
            <person name="Labutti K."/>
            <person name="Lapidus A."/>
            <person name="Lindquist E."/>
            <person name="Lipzen A."/>
            <person name="Meier-Kolthoff J.P."/>
            <person name="Ohm R.A."/>
            <person name="Otillar R.P."/>
            <person name="Pangilinan J."/>
            <person name="Peng Y."/>
            <person name="Rokas A."/>
            <person name="Rosa C.A."/>
            <person name="Scheuner C."/>
            <person name="Sibirny A.A."/>
            <person name="Slot J.C."/>
            <person name="Stielow J.B."/>
            <person name="Sun H."/>
            <person name="Kurtzman C.P."/>
            <person name="Blackwell M."/>
            <person name="Grigoriev I.V."/>
            <person name="Jeffries T.W."/>
        </authorList>
    </citation>
    <scope>NUCLEOTIDE SEQUENCE [LARGE SCALE GENOMIC DNA]</scope>
    <source>
        <strain evidence="2">NRRL Y-17324</strain>
    </source>
</reference>
<protein>
    <submittedName>
        <fullName evidence="1">Uncharacterized protein</fullName>
    </submittedName>
</protein>
<evidence type="ECO:0000313" key="1">
    <source>
        <dbReference type="EMBL" id="ODV82482.1"/>
    </source>
</evidence>
<organism evidence="1 2">
    <name type="scientific">Suhomyces tanzawaensis NRRL Y-17324</name>
    <dbReference type="NCBI Taxonomy" id="984487"/>
    <lineage>
        <taxon>Eukaryota</taxon>
        <taxon>Fungi</taxon>
        <taxon>Dikarya</taxon>
        <taxon>Ascomycota</taxon>
        <taxon>Saccharomycotina</taxon>
        <taxon>Pichiomycetes</taxon>
        <taxon>Debaryomycetaceae</taxon>
        <taxon>Suhomyces</taxon>
    </lineage>
</organism>
<dbReference type="EMBL" id="KV453909">
    <property type="protein sequence ID" value="ODV82482.1"/>
    <property type="molecule type" value="Genomic_DNA"/>
</dbReference>
<evidence type="ECO:0000313" key="2">
    <source>
        <dbReference type="Proteomes" id="UP000094285"/>
    </source>
</evidence>
<proteinExistence type="predicted"/>
<name>A0A1E4SSW2_9ASCO</name>
<dbReference type="RefSeq" id="XP_020067604.1">
    <property type="nucleotide sequence ID" value="XM_020207279.1"/>
</dbReference>
<dbReference type="GeneID" id="30981416"/>
<sequence length="225" mass="24574">MSLLALYLARTQFFPGGEPASADIPTIGWSQQITAEPPTELALRRLLGHLLGRSRLGGGAASSGVWWREWRTDMPLIFPSTHPRRNRFLQGNQPVFPITWPSSDSIDPPLGSWRWCNVLPYSGPSVGRGTVCLRQMTKLESPFSISQSVPVLGLPLSDSRFLSVEGRSHHQLGTVPPAAVIVGSSKVGVIRKGGKGLRSGGELGSNWEWRAIGRVEKIGEYWPNG</sequence>
<dbReference type="AlphaFoldDB" id="A0A1E4SSW2"/>
<gene>
    <name evidence="1" type="ORF">CANTADRAFT_24978</name>
</gene>